<organism evidence="2 3">
    <name type="scientific">Paenibacillus oleatilyticus</name>
    <dbReference type="NCBI Taxonomy" id="2594886"/>
    <lineage>
        <taxon>Bacteria</taxon>
        <taxon>Bacillati</taxon>
        <taxon>Bacillota</taxon>
        <taxon>Bacilli</taxon>
        <taxon>Bacillales</taxon>
        <taxon>Paenibacillaceae</taxon>
        <taxon>Paenibacillus</taxon>
    </lineage>
</organism>
<dbReference type="InterPro" id="IPR029063">
    <property type="entry name" value="SAM-dependent_MTases_sf"/>
</dbReference>
<dbReference type="InterPro" id="IPR013216">
    <property type="entry name" value="Methyltransf_11"/>
</dbReference>
<reference evidence="2 3" key="1">
    <citation type="submission" date="2024-09" db="EMBL/GenBank/DDBJ databases">
        <authorList>
            <person name="Makale K.P.P."/>
            <person name="Makhzoum A."/>
            <person name="Rantong G."/>
            <person name="Rahube T.O."/>
        </authorList>
    </citation>
    <scope>NUCLEOTIDE SEQUENCE [LARGE SCALE GENOMIC DNA]</scope>
    <source>
        <strain evidence="2 3">KM_D13</strain>
    </source>
</reference>
<dbReference type="Pfam" id="PF08241">
    <property type="entry name" value="Methyltransf_11"/>
    <property type="match status" value="1"/>
</dbReference>
<keyword evidence="2" id="KW-0808">Transferase</keyword>
<dbReference type="Gene3D" id="3.40.50.150">
    <property type="entry name" value="Vaccinia Virus protein VP39"/>
    <property type="match status" value="1"/>
</dbReference>
<evidence type="ECO:0000313" key="2">
    <source>
        <dbReference type="EMBL" id="MFB0844206.1"/>
    </source>
</evidence>
<dbReference type="SUPFAM" id="SSF53335">
    <property type="entry name" value="S-adenosyl-L-methionine-dependent methyltransferases"/>
    <property type="match status" value="1"/>
</dbReference>
<dbReference type="PANTHER" id="PTHR42912">
    <property type="entry name" value="METHYLTRANSFERASE"/>
    <property type="match status" value="1"/>
</dbReference>
<dbReference type="GO" id="GO:0008168">
    <property type="term" value="F:methyltransferase activity"/>
    <property type="evidence" value="ECO:0007669"/>
    <property type="project" value="UniProtKB-KW"/>
</dbReference>
<dbReference type="RefSeq" id="WP_373953885.1">
    <property type="nucleotide sequence ID" value="NZ_JBHDLN010000009.1"/>
</dbReference>
<evidence type="ECO:0000313" key="3">
    <source>
        <dbReference type="Proteomes" id="UP001575622"/>
    </source>
</evidence>
<dbReference type="Proteomes" id="UP001575622">
    <property type="component" value="Unassembled WGS sequence"/>
</dbReference>
<feature type="domain" description="Methyltransferase type 11" evidence="1">
    <location>
        <begin position="43"/>
        <end position="134"/>
    </location>
</feature>
<dbReference type="EC" id="2.1.-.-" evidence="2"/>
<name>A0ABV4V2A3_9BACL</name>
<dbReference type="EMBL" id="JBHDLN010000009">
    <property type="protein sequence ID" value="MFB0844206.1"/>
    <property type="molecule type" value="Genomic_DNA"/>
</dbReference>
<gene>
    <name evidence="2" type="ORF">ACEU3E_18645</name>
</gene>
<comment type="caution">
    <text evidence="2">The sequence shown here is derived from an EMBL/GenBank/DDBJ whole genome shotgun (WGS) entry which is preliminary data.</text>
</comment>
<dbReference type="GO" id="GO:0032259">
    <property type="term" value="P:methylation"/>
    <property type="evidence" value="ECO:0007669"/>
    <property type="project" value="UniProtKB-KW"/>
</dbReference>
<keyword evidence="2" id="KW-0489">Methyltransferase</keyword>
<evidence type="ECO:0000259" key="1">
    <source>
        <dbReference type="Pfam" id="PF08241"/>
    </source>
</evidence>
<dbReference type="InterPro" id="IPR050508">
    <property type="entry name" value="Methyltransf_Superfamily"/>
</dbReference>
<keyword evidence="3" id="KW-1185">Reference proteome</keyword>
<sequence length="206" mass="24663">MSFITTSFSPRLYHWFVRPKWFTKKYIHDHIRSYFTFENRSVLDFGSGTGANCSMFHPLFYTGIDPDAGRIRYAQRLYPQHQFQVLEDNTIPFPHESVDCILIIAVLHHISSEEISRYMKEFQRILKPNGTIIVMEPCLCKKKPICSRFMKWYDKGEYLRNEGQYLQLFQDHDYECTVLERFRKCFLYHELFFSAKPKGQNKTSPE</sequence>
<accession>A0ABV4V2A3</accession>
<dbReference type="CDD" id="cd02440">
    <property type="entry name" value="AdoMet_MTases"/>
    <property type="match status" value="1"/>
</dbReference>
<proteinExistence type="predicted"/>
<protein>
    <submittedName>
        <fullName evidence="2">Class I SAM-dependent methyltransferase</fullName>
        <ecNumber evidence="2">2.1.-.-</ecNumber>
    </submittedName>
</protein>